<gene>
    <name evidence="1" type="ORF">X777_05380</name>
</gene>
<evidence type="ECO:0000313" key="2">
    <source>
        <dbReference type="Proteomes" id="UP000053097"/>
    </source>
</evidence>
<name>A0A026WFQ0_OOCBI</name>
<sequence>MKTKFAAAVSSPAAHYSLRIEVSGTGSPASLFPNPPWIRLCWRGAHCRFNETIWVASTTPCAMSLLYQ</sequence>
<reference evidence="1 2" key="1">
    <citation type="journal article" date="2014" name="Curr. Biol.">
        <title>The genome of the clonal raider ant Cerapachys biroi.</title>
        <authorList>
            <person name="Oxley P.R."/>
            <person name="Ji L."/>
            <person name="Fetter-Pruneda I."/>
            <person name="McKenzie S.K."/>
            <person name="Li C."/>
            <person name="Hu H."/>
            <person name="Zhang G."/>
            <person name="Kronauer D.J."/>
        </authorList>
    </citation>
    <scope>NUCLEOTIDE SEQUENCE [LARGE SCALE GENOMIC DNA]</scope>
</reference>
<protein>
    <submittedName>
        <fullName evidence="1">Uncharacterized protein</fullName>
    </submittedName>
</protein>
<evidence type="ECO:0000313" key="1">
    <source>
        <dbReference type="EMBL" id="EZA54877.1"/>
    </source>
</evidence>
<dbReference type="Proteomes" id="UP000053097">
    <property type="component" value="Unassembled WGS sequence"/>
</dbReference>
<dbReference type="AlphaFoldDB" id="A0A026WFQ0"/>
<keyword evidence="2" id="KW-1185">Reference proteome</keyword>
<proteinExistence type="predicted"/>
<organism evidence="1 2">
    <name type="scientific">Ooceraea biroi</name>
    <name type="common">Clonal raider ant</name>
    <name type="synonym">Cerapachys biroi</name>
    <dbReference type="NCBI Taxonomy" id="2015173"/>
    <lineage>
        <taxon>Eukaryota</taxon>
        <taxon>Metazoa</taxon>
        <taxon>Ecdysozoa</taxon>
        <taxon>Arthropoda</taxon>
        <taxon>Hexapoda</taxon>
        <taxon>Insecta</taxon>
        <taxon>Pterygota</taxon>
        <taxon>Neoptera</taxon>
        <taxon>Endopterygota</taxon>
        <taxon>Hymenoptera</taxon>
        <taxon>Apocrita</taxon>
        <taxon>Aculeata</taxon>
        <taxon>Formicoidea</taxon>
        <taxon>Formicidae</taxon>
        <taxon>Dorylinae</taxon>
        <taxon>Ooceraea</taxon>
    </lineage>
</organism>
<accession>A0A026WFQ0</accession>
<dbReference type="EMBL" id="KK107235">
    <property type="protein sequence ID" value="EZA54877.1"/>
    <property type="molecule type" value="Genomic_DNA"/>
</dbReference>